<name>A0A285K711_9ACTN</name>
<proteinExistence type="predicted"/>
<keyword evidence="5 7" id="KW-0472">Membrane</keyword>
<reference evidence="8 9" key="1">
    <citation type="submission" date="2017-09" db="EMBL/GenBank/DDBJ databases">
        <authorList>
            <person name="Ehlers B."/>
            <person name="Leendertz F.H."/>
        </authorList>
    </citation>
    <scope>NUCLEOTIDE SEQUENCE [LARGE SCALE GENOMIC DNA]</scope>
    <source>
        <strain evidence="8 9">CGMCC 4.6857</strain>
    </source>
</reference>
<sequence>MLRARRPGPPRRRRSRPSPRACARPPRRFSLRSRRFSLRPLRPAARRLAPAALRLAPVVFPFAPAALLFAPAAFRPTVNRPAEPPPPRSRRSWRPALRILLWTAAAAAVVIALRGRVPEPSSVASALTRADPRWLAIAVAAQLFSQAGFALQQRTLLSALSTHLTVPDALAITFSRTAMGSVLPAGSAMSAAFALQQFRRRGAPAATATTAVVLSATASMLGLATLYAATATTHLAPIRAAELTAAFIALAAGAAVFTRVRRSLPLPAAFRPSRSPAAPAGSPIRAIGSSAPAPAASSTSVAGSSASPGRVVGSATSRVPVVGEWRGFTAGRRNLAALAQHWLGRAVTQSRRMVGEAKTVHPRHWLVALGYATLNWALDLACLIAVAQACGFPLSPLQLTSVYLAVQIVRQIPITPGGIGLIEASLLTGFLAAGAPEAPAAAVVLGYRIISFWLMLPIGLATYFRLSRSQPSPSRA</sequence>
<dbReference type="AlphaFoldDB" id="A0A285K711"/>
<dbReference type="InterPro" id="IPR022791">
    <property type="entry name" value="L-PG_synthase/AglD"/>
</dbReference>
<dbReference type="PANTHER" id="PTHR39087:SF2">
    <property type="entry name" value="UPF0104 MEMBRANE PROTEIN MJ1595"/>
    <property type="match status" value="1"/>
</dbReference>
<dbReference type="GO" id="GO:0005886">
    <property type="term" value="C:plasma membrane"/>
    <property type="evidence" value="ECO:0007669"/>
    <property type="project" value="UniProtKB-SubCell"/>
</dbReference>
<gene>
    <name evidence="8" type="ORF">SAMN05421748_13175</name>
</gene>
<evidence type="ECO:0000256" key="6">
    <source>
        <dbReference type="SAM" id="MobiDB-lite"/>
    </source>
</evidence>
<dbReference type="Proteomes" id="UP000219612">
    <property type="component" value="Unassembled WGS sequence"/>
</dbReference>
<dbReference type="OrthoDB" id="3616971at2"/>
<keyword evidence="9" id="KW-1185">Reference proteome</keyword>
<accession>A0A285K711</accession>
<evidence type="ECO:0000313" key="9">
    <source>
        <dbReference type="Proteomes" id="UP000219612"/>
    </source>
</evidence>
<evidence type="ECO:0000256" key="4">
    <source>
        <dbReference type="ARBA" id="ARBA00022989"/>
    </source>
</evidence>
<feature type="transmembrane region" description="Helical" evidence="7">
    <location>
        <begin position="445"/>
        <end position="466"/>
    </location>
</feature>
<evidence type="ECO:0000313" key="8">
    <source>
        <dbReference type="EMBL" id="SNY67286.1"/>
    </source>
</evidence>
<comment type="subcellular location">
    <subcellularLocation>
        <location evidence="1">Cell membrane</location>
        <topology evidence="1">Multi-pass membrane protein</topology>
    </subcellularLocation>
</comment>
<keyword evidence="3 7" id="KW-0812">Transmembrane</keyword>
<keyword evidence="4 7" id="KW-1133">Transmembrane helix</keyword>
<protein>
    <recommendedName>
        <fullName evidence="10">Lysylphosphatidylglycerol synthase TM region</fullName>
    </recommendedName>
</protein>
<feature type="region of interest" description="Disordered" evidence="6">
    <location>
        <begin position="1"/>
        <end position="26"/>
    </location>
</feature>
<organism evidence="8 9">
    <name type="scientific">Paractinoplanes atraurantiacus</name>
    <dbReference type="NCBI Taxonomy" id="1036182"/>
    <lineage>
        <taxon>Bacteria</taxon>
        <taxon>Bacillati</taxon>
        <taxon>Actinomycetota</taxon>
        <taxon>Actinomycetes</taxon>
        <taxon>Micromonosporales</taxon>
        <taxon>Micromonosporaceae</taxon>
        <taxon>Paractinoplanes</taxon>
    </lineage>
</organism>
<feature type="transmembrane region" description="Helical" evidence="7">
    <location>
        <begin position="134"/>
        <end position="151"/>
    </location>
</feature>
<keyword evidence="2" id="KW-1003">Cell membrane</keyword>
<feature type="transmembrane region" description="Helical" evidence="7">
    <location>
        <begin position="171"/>
        <end position="195"/>
    </location>
</feature>
<evidence type="ECO:0000256" key="7">
    <source>
        <dbReference type="SAM" id="Phobius"/>
    </source>
</evidence>
<evidence type="ECO:0000256" key="2">
    <source>
        <dbReference type="ARBA" id="ARBA00022475"/>
    </source>
</evidence>
<dbReference type="NCBIfam" id="TIGR00374">
    <property type="entry name" value="flippase-like domain"/>
    <property type="match status" value="1"/>
</dbReference>
<evidence type="ECO:0008006" key="10">
    <source>
        <dbReference type="Google" id="ProtNLM"/>
    </source>
</evidence>
<evidence type="ECO:0000256" key="3">
    <source>
        <dbReference type="ARBA" id="ARBA00022692"/>
    </source>
</evidence>
<feature type="transmembrane region" description="Helical" evidence="7">
    <location>
        <begin position="207"/>
        <end position="230"/>
    </location>
</feature>
<dbReference type="Pfam" id="PF03706">
    <property type="entry name" value="LPG_synthase_TM"/>
    <property type="match status" value="1"/>
</dbReference>
<dbReference type="EMBL" id="OBDY01000031">
    <property type="protein sequence ID" value="SNY67286.1"/>
    <property type="molecule type" value="Genomic_DNA"/>
</dbReference>
<feature type="transmembrane region" description="Helical" evidence="7">
    <location>
        <begin position="236"/>
        <end position="257"/>
    </location>
</feature>
<evidence type="ECO:0000256" key="1">
    <source>
        <dbReference type="ARBA" id="ARBA00004651"/>
    </source>
</evidence>
<dbReference type="PANTHER" id="PTHR39087">
    <property type="entry name" value="UPF0104 MEMBRANE PROTEIN MJ1595"/>
    <property type="match status" value="1"/>
</dbReference>
<evidence type="ECO:0000256" key="5">
    <source>
        <dbReference type="ARBA" id="ARBA00023136"/>
    </source>
</evidence>
<feature type="transmembrane region" description="Helical" evidence="7">
    <location>
        <begin position="96"/>
        <end position="113"/>
    </location>
</feature>
<feature type="compositionally biased region" description="Basic residues" evidence="6">
    <location>
        <begin position="1"/>
        <end position="17"/>
    </location>
</feature>